<gene>
    <name evidence="4" type="primary">mshD_1</name>
    <name evidence="4" type="ORF">BACCIP111883_01252</name>
</gene>
<reference evidence="4 5" key="1">
    <citation type="submission" date="2021-10" db="EMBL/GenBank/DDBJ databases">
        <authorList>
            <person name="Criscuolo A."/>
        </authorList>
    </citation>
    <scope>NUCLEOTIDE SEQUENCE [LARGE SCALE GENOMIC DNA]</scope>
    <source>
        <strain evidence="5">CIP 111883</strain>
    </source>
</reference>
<evidence type="ECO:0000256" key="1">
    <source>
        <dbReference type="ARBA" id="ARBA00022679"/>
    </source>
</evidence>
<organism evidence="4 5">
    <name type="scientific">Sutcliffiella rhizosphaerae</name>
    <dbReference type="NCBI Taxonomy" id="2880967"/>
    <lineage>
        <taxon>Bacteria</taxon>
        <taxon>Bacillati</taxon>
        <taxon>Bacillota</taxon>
        <taxon>Bacilli</taxon>
        <taxon>Bacillales</taxon>
        <taxon>Bacillaceae</taxon>
        <taxon>Sutcliffiella</taxon>
    </lineage>
</organism>
<keyword evidence="1 4" id="KW-0808">Transferase</keyword>
<comment type="caution">
    <text evidence="4">The sequence shown here is derived from an EMBL/GenBank/DDBJ whole genome shotgun (WGS) entry which is preliminary data.</text>
</comment>
<dbReference type="InterPro" id="IPR050680">
    <property type="entry name" value="YpeA/RimI_acetyltransf"/>
</dbReference>
<sequence>MRIKKVSCLTQEEYSEVVELLSLCEQHDKLEISASINLSTLKKADDGQHTFFLAYEKEVLTSFLGMYSFVDPKKLEVAGMVHPAYRNQGKFSSLLKLAKKEASVREVDELLYVCPVESESAKIIVKKQSAVYSFSEFTMEYRKELHLPPYKNFDLSLNIALQSDVQIVSKLLIDGFGFGSTDEYVANLVKRNISQPGYELYLVTEKSEPIATATISNEGDAKYISAFTVVELKRGKGYGRAVLEELIKLVQTKEPAKPLRLDVDVKNELALKLYEDSGFRTTSGYDYYIAK</sequence>
<dbReference type="RefSeq" id="WP_230500412.1">
    <property type="nucleotide sequence ID" value="NZ_CAKJTJ010000005.1"/>
</dbReference>
<dbReference type="SUPFAM" id="SSF55729">
    <property type="entry name" value="Acyl-CoA N-acyltransferases (Nat)"/>
    <property type="match status" value="1"/>
</dbReference>
<dbReference type="PROSITE" id="PS51186">
    <property type="entry name" value="GNAT"/>
    <property type="match status" value="1"/>
</dbReference>
<accession>A0ABN8A5U5</accession>
<evidence type="ECO:0000259" key="3">
    <source>
        <dbReference type="PROSITE" id="PS51186"/>
    </source>
</evidence>
<evidence type="ECO:0000313" key="4">
    <source>
        <dbReference type="EMBL" id="CAG9620484.1"/>
    </source>
</evidence>
<dbReference type="InterPro" id="IPR000182">
    <property type="entry name" value="GNAT_dom"/>
</dbReference>
<dbReference type="GO" id="GO:0035447">
    <property type="term" value="F:mycothiol synthase activity"/>
    <property type="evidence" value="ECO:0007669"/>
    <property type="project" value="UniProtKB-EC"/>
</dbReference>
<dbReference type="CDD" id="cd04301">
    <property type="entry name" value="NAT_SF"/>
    <property type="match status" value="1"/>
</dbReference>
<keyword evidence="5" id="KW-1185">Reference proteome</keyword>
<dbReference type="Pfam" id="PF00583">
    <property type="entry name" value="Acetyltransf_1"/>
    <property type="match status" value="1"/>
</dbReference>
<dbReference type="Gene3D" id="3.40.630.30">
    <property type="match status" value="2"/>
</dbReference>
<dbReference type="EC" id="2.3.1.189" evidence="4"/>
<dbReference type="PANTHER" id="PTHR43420">
    <property type="entry name" value="ACETYLTRANSFERASE"/>
    <property type="match status" value="1"/>
</dbReference>
<dbReference type="InterPro" id="IPR016181">
    <property type="entry name" value="Acyl_CoA_acyltransferase"/>
</dbReference>
<evidence type="ECO:0000256" key="2">
    <source>
        <dbReference type="ARBA" id="ARBA00023315"/>
    </source>
</evidence>
<proteinExistence type="predicted"/>
<evidence type="ECO:0000313" key="5">
    <source>
        <dbReference type="Proteomes" id="UP000789833"/>
    </source>
</evidence>
<feature type="domain" description="N-acetyltransferase" evidence="3">
    <location>
        <begin position="155"/>
        <end position="291"/>
    </location>
</feature>
<protein>
    <submittedName>
        <fullName evidence="4">Mycothiol acetyltransferase</fullName>
        <ecNumber evidence="4">2.3.1.189</ecNumber>
    </submittedName>
</protein>
<dbReference type="Proteomes" id="UP000789833">
    <property type="component" value="Unassembled WGS sequence"/>
</dbReference>
<keyword evidence="2 4" id="KW-0012">Acyltransferase</keyword>
<dbReference type="EMBL" id="CAKJTJ010000005">
    <property type="protein sequence ID" value="CAG9620484.1"/>
    <property type="molecule type" value="Genomic_DNA"/>
</dbReference>
<name>A0ABN8A5U5_9BACI</name>